<dbReference type="OrthoDB" id="9780903at2"/>
<dbReference type="EMBL" id="QICH01000003">
    <property type="protein sequence ID" value="PXF62754.1"/>
    <property type="molecule type" value="Genomic_DNA"/>
</dbReference>
<name>A0A318D6D3_9GAMM</name>
<accession>A0A318D6D3</accession>
<comment type="cofactor">
    <cofactor evidence="2">
        <name>Fe cation</name>
        <dbReference type="ChEBI" id="CHEBI:24875"/>
    </cofactor>
    <text evidence="2">Binds 1 Fe cation per subunit.</text>
</comment>
<dbReference type="InterPro" id="IPR003829">
    <property type="entry name" value="Pirin_N_dom"/>
</dbReference>
<dbReference type="Pfam" id="PF05726">
    <property type="entry name" value="Pirin_C"/>
    <property type="match status" value="1"/>
</dbReference>
<feature type="domain" description="Pirin N-terminal" evidence="4">
    <location>
        <begin position="35"/>
        <end position="140"/>
    </location>
</feature>
<feature type="domain" description="Pirin C-terminal" evidence="5">
    <location>
        <begin position="193"/>
        <end position="289"/>
    </location>
</feature>
<evidence type="ECO:0000259" key="4">
    <source>
        <dbReference type="Pfam" id="PF02678"/>
    </source>
</evidence>
<reference evidence="6 7" key="1">
    <citation type="submission" date="2018-05" db="EMBL/GenBank/DDBJ databases">
        <title>Kangiella spongicola genome sequence.</title>
        <authorList>
            <person name="Maclea K.S."/>
            <person name="Goen A.E."/>
            <person name="Kelley C."/>
            <person name="Underriner A."/>
            <person name="Silverwood T."/>
            <person name="Trachtenberg A.M."/>
        </authorList>
    </citation>
    <scope>NUCLEOTIDE SEQUENCE [LARGE SCALE GENOMIC DNA]</scope>
    <source>
        <strain evidence="6 7">ATCC BAA-2076</strain>
    </source>
</reference>
<feature type="binding site" evidence="2">
    <location>
        <position position="120"/>
    </location>
    <ligand>
        <name>Fe cation</name>
        <dbReference type="ChEBI" id="CHEBI:24875"/>
    </ligand>
</feature>
<dbReference type="GO" id="GO:0046872">
    <property type="term" value="F:metal ion binding"/>
    <property type="evidence" value="ECO:0007669"/>
    <property type="project" value="UniProtKB-KW"/>
</dbReference>
<comment type="similarity">
    <text evidence="1 3">Belongs to the pirin family.</text>
</comment>
<dbReference type="Pfam" id="PF02678">
    <property type="entry name" value="Pirin"/>
    <property type="match status" value="1"/>
</dbReference>
<dbReference type="InterPro" id="IPR014710">
    <property type="entry name" value="RmlC-like_jellyroll"/>
</dbReference>
<dbReference type="RefSeq" id="WP_110201662.1">
    <property type="nucleotide sequence ID" value="NZ_QICH01000003.1"/>
</dbReference>
<dbReference type="Proteomes" id="UP000247689">
    <property type="component" value="Unassembled WGS sequence"/>
</dbReference>
<evidence type="ECO:0000313" key="6">
    <source>
        <dbReference type="EMBL" id="PXF62754.1"/>
    </source>
</evidence>
<evidence type="ECO:0000256" key="2">
    <source>
        <dbReference type="PIRSR" id="PIRSR006232-1"/>
    </source>
</evidence>
<dbReference type="Gene3D" id="2.60.120.10">
    <property type="entry name" value="Jelly Rolls"/>
    <property type="match status" value="2"/>
</dbReference>
<proteinExistence type="inferred from homology"/>
<dbReference type="PANTHER" id="PTHR13903:SF8">
    <property type="entry name" value="PIRIN"/>
    <property type="match status" value="1"/>
</dbReference>
<keyword evidence="2" id="KW-0479">Metal-binding</keyword>
<dbReference type="PANTHER" id="PTHR13903">
    <property type="entry name" value="PIRIN-RELATED"/>
    <property type="match status" value="1"/>
</dbReference>
<feature type="binding site" evidence="2">
    <location>
        <position position="118"/>
    </location>
    <ligand>
        <name>Fe cation</name>
        <dbReference type="ChEBI" id="CHEBI:24875"/>
    </ligand>
</feature>
<dbReference type="AlphaFoldDB" id="A0A318D6D3"/>
<dbReference type="InterPro" id="IPR008778">
    <property type="entry name" value="Pirin_C_dom"/>
</dbReference>
<comment type="caution">
    <text evidence="6">The sequence shown here is derived from an EMBL/GenBank/DDBJ whole genome shotgun (WGS) entry which is preliminary data.</text>
</comment>
<dbReference type="CDD" id="cd02247">
    <property type="entry name" value="cupin_pirin_C"/>
    <property type="match status" value="1"/>
</dbReference>
<feature type="binding site" evidence="2">
    <location>
        <position position="76"/>
    </location>
    <ligand>
        <name>Fe cation</name>
        <dbReference type="ChEBI" id="CHEBI:24875"/>
    </ligand>
</feature>
<evidence type="ECO:0000313" key="7">
    <source>
        <dbReference type="Proteomes" id="UP000247689"/>
    </source>
</evidence>
<evidence type="ECO:0008006" key="8">
    <source>
        <dbReference type="Google" id="ProtNLM"/>
    </source>
</evidence>
<gene>
    <name evidence="6" type="ORF">DL796_10540</name>
</gene>
<dbReference type="PIRSF" id="PIRSF006232">
    <property type="entry name" value="Pirin"/>
    <property type="match status" value="1"/>
</dbReference>
<sequence>MSNFLESKQEAECTEKPCSAIEQVINPKEKDLGGFSVRRLFPTKDRKQVGPWVFFDHMGPATFDPGIGINVRPHPHINLCTVTYLFEGEILHRDSLGSYQTITPGDINLMVAGKGITHSERERPEVMESERNLHGLQLWMALPKEHEETDPAFHHYEDAEIPATEVDGVAVRVMIGSAYGKTSPVKTFAETLYVEAKLTKGQTLKAPQAEECAIYVAGGEVEVDGVTLERYNMAVLKTDREVTVKATDDSRIAFIGGENLGKRYIEWNFVSSSKERIEKAKDDWREGRFPKVPGDEEEFIPLP</sequence>
<organism evidence="6 7">
    <name type="scientific">Kangiella spongicola</name>
    <dbReference type="NCBI Taxonomy" id="796379"/>
    <lineage>
        <taxon>Bacteria</taxon>
        <taxon>Pseudomonadati</taxon>
        <taxon>Pseudomonadota</taxon>
        <taxon>Gammaproteobacteria</taxon>
        <taxon>Kangiellales</taxon>
        <taxon>Kangiellaceae</taxon>
        <taxon>Kangiella</taxon>
    </lineage>
</organism>
<dbReference type="InterPro" id="IPR012093">
    <property type="entry name" value="Pirin"/>
</dbReference>
<evidence type="ECO:0000256" key="3">
    <source>
        <dbReference type="RuleBase" id="RU003457"/>
    </source>
</evidence>
<dbReference type="CDD" id="cd02909">
    <property type="entry name" value="cupin_pirin_N"/>
    <property type="match status" value="1"/>
</dbReference>
<evidence type="ECO:0000256" key="1">
    <source>
        <dbReference type="ARBA" id="ARBA00008416"/>
    </source>
</evidence>
<keyword evidence="2" id="KW-0408">Iron</keyword>
<protein>
    <recommendedName>
        <fullName evidence="8">Pirin family protein</fullName>
    </recommendedName>
</protein>
<dbReference type="InterPro" id="IPR011051">
    <property type="entry name" value="RmlC_Cupin_sf"/>
</dbReference>
<dbReference type="SUPFAM" id="SSF51182">
    <property type="entry name" value="RmlC-like cupins"/>
    <property type="match status" value="1"/>
</dbReference>
<feature type="binding site" evidence="2">
    <location>
        <position position="74"/>
    </location>
    <ligand>
        <name>Fe cation</name>
        <dbReference type="ChEBI" id="CHEBI:24875"/>
    </ligand>
</feature>
<keyword evidence="7" id="KW-1185">Reference proteome</keyword>
<evidence type="ECO:0000259" key="5">
    <source>
        <dbReference type="Pfam" id="PF05726"/>
    </source>
</evidence>